<dbReference type="Pfam" id="PF00929">
    <property type="entry name" value="RNase_T"/>
    <property type="match status" value="1"/>
</dbReference>
<gene>
    <name evidence="5" type="ORF">Esi_0052_0133</name>
</gene>
<dbReference type="STRING" id="2880.D8LPF2"/>
<keyword evidence="3" id="KW-0269">Exonuclease</keyword>
<dbReference type="GO" id="GO:0003676">
    <property type="term" value="F:nucleic acid binding"/>
    <property type="evidence" value="ECO:0007669"/>
    <property type="project" value="InterPro"/>
</dbReference>
<dbReference type="GO" id="GO:0008408">
    <property type="term" value="F:3'-5' exonuclease activity"/>
    <property type="evidence" value="ECO:0007669"/>
    <property type="project" value="TreeGrafter"/>
</dbReference>
<dbReference type="AlphaFoldDB" id="D8LPF2"/>
<dbReference type="PANTHER" id="PTHR30231:SF4">
    <property type="entry name" value="PROTEIN NEN2"/>
    <property type="match status" value="1"/>
</dbReference>
<protein>
    <submittedName>
        <fullName evidence="5">EsV-1-126</fullName>
    </submittedName>
</protein>
<dbReference type="PANTHER" id="PTHR30231">
    <property type="entry name" value="DNA POLYMERASE III SUBUNIT EPSILON"/>
    <property type="match status" value="1"/>
</dbReference>
<evidence type="ECO:0000256" key="1">
    <source>
        <dbReference type="ARBA" id="ARBA00022722"/>
    </source>
</evidence>
<name>D8LPF2_ECTSI</name>
<reference evidence="5 6" key="1">
    <citation type="journal article" date="2010" name="Nature">
        <title>The Ectocarpus genome and the independent evolution of multicellularity in brown algae.</title>
        <authorList>
            <person name="Cock J.M."/>
            <person name="Sterck L."/>
            <person name="Rouze P."/>
            <person name="Scornet D."/>
            <person name="Allen A.E."/>
            <person name="Amoutzias G."/>
            <person name="Anthouard V."/>
            <person name="Artiguenave F."/>
            <person name="Aury J.M."/>
            <person name="Badger J.H."/>
            <person name="Beszteri B."/>
            <person name="Billiau K."/>
            <person name="Bonnet E."/>
            <person name="Bothwell J.H."/>
            <person name="Bowler C."/>
            <person name="Boyen C."/>
            <person name="Brownlee C."/>
            <person name="Carrano C.J."/>
            <person name="Charrier B."/>
            <person name="Cho G.Y."/>
            <person name="Coelho S.M."/>
            <person name="Collen J."/>
            <person name="Corre E."/>
            <person name="Da Silva C."/>
            <person name="Delage L."/>
            <person name="Delaroque N."/>
            <person name="Dittami S.M."/>
            <person name="Doulbeau S."/>
            <person name="Elias M."/>
            <person name="Farnham G."/>
            <person name="Gachon C.M."/>
            <person name="Gschloessl B."/>
            <person name="Heesch S."/>
            <person name="Jabbari K."/>
            <person name="Jubin C."/>
            <person name="Kawai H."/>
            <person name="Kimura K."/>
            <person name="Kloareg B."/>
            <person name="Kupper F.C."/>
            <person name="Lang D."/>
            <person name="Le Bail A."/>
            <person name="Leblanc C."/>
            <person name="Lerouge P."/>
            <person name="Lohr M."/>
            <person name="Lopez P.J."/>
            <person name="Martens C."/>
            <person name="Maumus F."/>
            <person name="Michel G."/>
            <person name="Miranda-Saavedra D."/>
            <person name="Morales J."/>
            <person name="Moreau H."/>
            <person name="Motomura T."/>
            <person name="Nagasato C."/>
            <person name="Napoli C.A."/>
            <person name="Nelson D.R."/>
            <person name="Nyvall-Collen P."/>
            <person name="Peters A.F."/>
            <person name="Pommier C."/>
            <person name="Potin P."/>
            <person name="Poulain J."/>
            <person name="Quesneville H."/>
            <person name="Read B."/>
            <person name="Rensing S.A."/>
            <person name="Ritter A."/>
            <person name="Rousvoal S."/>
            <person name="Samanta M."/>
            <person name="Samson G."/>
            <person name="Schroeder D.C."/>
            <person name="Segurens B."/>
            <person name="Strittmatter M."/>
            <person name="Tonon T."/>
            <person name="Tregear J.W."/>
            <person name="Valentin K."/>
            <person name="von Dassow P."/>
            <person name="Yamagishi T."/>
            <person name="Van de Peer Y."/>
            <person name="Wincker P."/>
        </authorList>
    </citation>
    <scope>NUCLEOTIDE SEQUENCE [LARGE SCALE GENOMIC DNA]</scope>
    <source>
        <strain evidence="6">Ec32 / CCAP1310/4</strain>
    </source>
</reference>
<keyword evidence="2" id="KW-0378">Hydrolase</keyword>
<dbReference type="Proteomes" id="UP000002630">
    <property type="component" value="Linkage Group LG16"/>
</dbReference>
<dbReference type="EMBL" id="FN648730">
    <property type="protein sequence ID" value="CBN80424.1"/>
    <property type="molecule type" value="Genomic_DNA"/>
</dbReference>
<dbReference type="EMBL" id="FN649741">
    <property type="protein sequence ID" value="CBN80424.1"/>
    <property type="molecule type" value="Genomic_DNA"/>
</dbReference>
<evidence type="ECO:0000256" key="2">
    <source>
        <dbReference type="ARBA" id="ARBA00022801"/>
    </source>
</evidence>
<dbReference type="InParanoid" id="D8LPF2"/>
<accession>D8LPF2</accession>
<dbReference type="InterPro" id="IPR036397">
    <property type="entry name" value="RNaseH_sf"/>
</dbReference>
<organism evidence="5 6">
    <name type="scientific">Ectocarpus siliculosus</name>
    <name type="common">Brown alga</name>
    <name type="synonym">Conferva siliculosa</name>
    <dbReference type="NCBI Taxonomy" id="2880"/>
    <lineage>
        <taxon>Eukaryota</taxon>
        <taxon>Sar</taxon>
        <taxon>Stramenopiles</taxon>
        <taxon>Ochrophyta</taxon>
        <taxon>PX clade</taxon>
        <taxon>Phaeophyceae</taxon>
        <taxon>Ectocarpales</taxon>
        <taxon>Ectocarpaceae</taxon>
        <taxon>Ectocarpus</taxon>
    </lineage>
</organism>
<dbReference type="OrthoDB" id="547162at2759"/>
<proteinExistence type="predicted"/>
<dbReference type="SMART" id="SM00479">
    <property type="entry name" value="EXOIII"/>
    <property type="match status" value="1"/>
</dbReference>
<feature type="domain" description="Exonuclease" evidence="4">
    <location>
        <begin position="2"/>
        <end position="194"/>
    </location>
</feature>
<dbReference type="OMA" id="HVFENAH"/>
<evidence type="ECO:0000256" key="3">
    <source>
        <dbReference type="ARBA" id="ARBA00022839"/>
    </source>
</evidence>
<evidence type="ECO:0000313" key="5">
    <source>
        <dbReference type="EMBL" id="CBN80424.1"/>
    </source>
</evidence>
<dbReference type="Gene3D" id="3.30.420.10">
    <property type="entry name" value="Ribonuclease H-like superfamily/Ribonuclease H"/>
    <property type="match status" value="1"/>
</dbReference>
<evidence type="ECO:0000313" key="6">
    <source>
        <dbReference type="Proteomes" id="UP000002630"/>
    </source>
</evidence>
<dbReference type="InterPro" id="IPR013520">
    <property type="entry name" value="Ribonucl_H"/>
</dbReference>
<dbReference type="eggNOG" id="ENOG502SEQ8">
    <property type="taxonomic scope" value="Eukaryota"/>
</dbReference>
<dbReference type="SUPFAM" id="SSF53098">
    <property type="entry name" value="Ribonuclease H-like"/>
    <property type="match status" value="1"/>
</dbReference>
<sequence>MPELFFDVETTGLPPRKANPETFEQYDSCRVVSIAWVLRDQKTVYSQRYSVTDPGIADDNIGAEFVHGISRAVMDRYGNAVSVVLSDFMADVNKSDKIVAHNLDFDRSVVSAELFRMGSADDARRLMSFNSLCTMKSTTNLVRIPNSYGSYKWPKLEELHKFLFGHVFENAHHAMCDVDAMVKCYFTLLEKHASNKKKKDKTNLGG</sequence>
<evidence type="ECO:0000259" key="4">
    <source>
        <dbReference type="SMART" id="SM00479"/>
    </source>
</evidence>
<dbReference type="CDD" id="cd06127">
    <property type="entry name" value="DEDDh"/>
    <property type="match status" value="1"/>
</dbReference>
<keyword evidence="1" id="KW-0540">Nuclease</keyword>
<dbReference type="InterPro" id="IPR012337">
    <property type="entry name" value="RNaseH-like_sf"/>
</dbReference>
<keyword evidence="6" id="KW-1185">Reference proteome</keyword>